<dbReference type="SUPFAM" id="SSF48150">
    <property type="entry name" value="DNA-glycosylase"/>
    <property type="match status" value="1"/>
</dbReference>
<dbReference type="GO" id="GO:0008236">
    <property type="term" value="F:serine-type peptidase activity"/>
    <property type="evidence" value="ECO:0007669"/>
    <property type="project" value="UniProtKB-KW"/>
</dbReference>
<keyword evidence="10" id="KW-0408">Iron</keyword>
<dbReference type="OrthoDB" id="59600at2759"/>
<dbReference type="VEuPathDB" id="FungiDB:H310_00962"/>
<dbReference type="GO" id="GO:0005739">
    <property type="term" value="C:mitochondrion"/>
    <property type="evidence" value="ECO:0007669"/>
    <property type="project" value="UniProtKB-SubCell"/>
</dbReference>
<dbReference type="FunFam" id="1.10.340.30:FF:000001">
    <property type="entry name" value="Endonuclease III"/>
    <property type="match status" value="1"/>
</dbReference>
<dbReference type="InterPro" id="IPR008256">
    <property type="entry name" value="Peptidase_S1B"/>
</dbReference>
<dbReference type="GO" id="GO:0003677">
    <property type="term" value="F:DNA binding"/>
    <property type="evidence" value="ECO:0007669"/>
    <property type="project" value="UniProtKB-UniRule"/>
</dbReference>
<comment type="catalytic activity">
    <reaction evidence="16">
        <text>2'-deoxyribonucleotide-(2'-deoxyribose 5'-phosphate)-2'-deoxyribonucleotide-DNA = a 3'-end 2'-deoxyribonucleotide-(2,3-dehydro-2,3-deoxyribose 5'-phosphate)-DNA + a 5'-end 5'-phospho-2'-deoxyribonucleoside-DNA + H(+)</text>
        <dbReference type="Rhea" id="RHEA:66592"/>
        <dbReference type="Rhea" id="RHEA-COMP:13180"/>
        <dbReference type="Rhea" id="RHEA-COMP:16897"/>
        <dbReference type="Rhea" id="RHEA-COMP:17067"/>
        <dbReference type="ChEBI" id="CHEBI:15378"/>
        <dbReference type="ChEBI" id="CHEBI:136412"/>
        <dbReference type="ChEBI" id="CHEBI:157695"/>
        <dbReference type="ChEBI" id="CHEBI:167181"/>
        <dbReference type="EC" id="4.2.99.18"/>
    </reaction>
</comment>
<dbReference type="EC" id="3.2.2.-" evidence="16"/>
<dbReference type="SUPFAM" id="SSF50494">
    <property type="entry name" value="Trypsin-like serine proteases"/>
    <property type="match status" value="1"/>
</dbReference>
<organism evidence="20">
    <name type="scientific">Aphanomyces invadans</name>
    <dbReference type="NCBI Taxonomy" id="157072"/>
    <lineage>
        <taxon>Eukaryota</taxon>
        <taxon>Sar</taxon>
        <taxon>Stramenopiles</taxon>
        <taxon>Oomycota</taxon>
        <taxon>Saprolegniomycetes</taxon>
        <taxon>Saprolegniales</taxon>
        <taxon>Verrucalvaceae</taxon>
        <taxon>Aphanomyces</taxon>
    </lineage>
</organism>
<keyword evidence="14 16" id="KW-0456">Lyase</keyword>
<dbReference type="GO" id="GO:0005634">
    <property type="term" value="C:nucleus"/>
    <property type="evidence" value="ECO:0007669"/>
    <property type="project" value="UniProtKB-SubCell"/>
</dbReference>
<dbReference type="RefSeq" id="XP_008862169.1">
    <property type="nucleotide sequence ID" value="XM_008863947.1"/>
</dbReference>
<evidence type="ECO:0000259" key="19">
    <source>
        <dbReference type="SMART" id="SM00478"/>
    </source>
</evidence>
<dbReference type="GO" id="GO:0051536">
    <property type="term" value="F:iron-sulfur cluster binding"/>
    <property type="evidence" value="ECO:0007669"/>
    <property type="project" value="UniProtKB-KW"/>
</dbReference>
<evidence type="ECO:0000256" key="3">
    <source>
        <dbReference type="ARBA" id="ARBA00008764"/>
    </source>
</evidence>
<dbReference type="InterPro" id="IPR011257">
    <property type="entry name" value="DNA_glycosylase"/>
</dbReference>
<dbReference type="STRING" id="157072.A0A024UPY8"/>
<feature type="domain" description="HhH-GPD" evidence="19">
    <location>
        <begin position="864"/>
        <end position="1022"/>
    </location>
</feature>
<dbReference type="InterPro" id="IPR043504">
    <property type="entry name" value="Peptidase_S1_PA_chymotrypsin"/>
</dbReference>
<evidence type="ECO:0000313" key="20">
    <source>
        <dbReference type="EMBL" id="ETW08364.1"/>
    </source>
</evidence>
<dbReference type="Gene3D" id="1.10.1670.10">
    <property type="entry name" value="Helix-hairpin-Helix base-excision DNA repair enzymes (C-terminal)"/>
    <property type="match status" value="1"/>
</dbReference>
<comment type="similarity">
    <text evidence="2 16">Belongs to the Nth/MutY family.</text>
</comment>
<evidence type="ECO:0000256" key="4">
    <source>
        <dbReference type="ARBA" id="ARBA00022670"/>
    </source>
</evidence>
<dbReference type="Gene3D" id="2.40.10.10">
    <property type="entry name" value="Trypsin-like serine proteases"/>
    <property type="match status" value="2"/>
</dbReference>
<comment type="function">
    <text evidence="16">Bifunctional DNA N-glycosylase with associated apurinic/apyrimidinic (AP) lyase function that catalyzes the first step in base excision repair (BER), the primary repair pathway for the repair of oxidative DNA damage. The DNA N-glycosylase activity releases the damaged DNA base from DNA by cleaving the N-glycosidic bond, leaving an AP site. The AP lyase activity cleaves the phosphodiester bond 3' to the AP site by a beta-elimination. Primarily recognizes and repairs oxidative base damage of pyrimidines.</text>
</comment>
<evidence type="ECO:0000256" key="15">
    <source>
        <dbReference type="ARBA" id="ARBA00023295"/>
    </source>
</evidence>
<evidence type="ECO:0000256" key="6">
    <source>
        <dbReference type="ARBA" id="ARBA00022729"/>
    </source>
</evidence>
<dbReference type="Pfam" id="PF13365">
    <property type="entry name" value="Trypsin_2"/>
    <property type="match status" value="1"/>
</dbReference>
<evidence type="ECO:0000256" key="8">
    <source>
        <dbReference type="ARBA" id="ARBA00022801"/>
    </source>
</evidence>
<evidence type="ECO:0000256" key="17">
    <source>
        <dbReference type="RuleBase" id="RU004296"/>
    </source>
</evidence>
<keyword evidence="4 17" id="KW-0645">Protease</keyword>
<dbReference type="GeneID" id="20078012"/>
<protein>
    <recommendedName>
        <fullName evidence="16">Endonuclease III homolog</fullName>
        <ecNumber evidence="16">3.2.2.-</ecNumber>
        <ecNumber evidence="16">4.2.99.18</ecNumber>
    </recommendedName>
    <alternativeName>
        <fullName evidence="16">Bifunctional DNA N-glycosylase/DNA-(apurinic or apyrimidinic site) lyase</fullName>
        <shortName evidence="16">DNA glycosylase/AP lyase</shortName>
    </alternativeName>
</protein>
<comment type="similarity">
    <text evidence="3 17">Belongs to the peptidase S1B family.</text>
</comment>
<comment type="caution">
    <text evidence="16">Lacks conserved residue(s) required for the propagation of feature annotation.</text>
</comment>
<evidence type="ECO:0000256" key="2">
    <source>
        <dbReference type="ARBA" id="ARBA00008343"/>
    </source>
</evidence>
<evidence type="ECO:0000256" key="13">
    <source>
        <dbReference type="ARBA" id="ARBA00023204"/>
    </source>
</evidence>
<reference evidence="20" key="1">
    <citation type="submission" date="2013-12" db="EMBL/GenBank/DDBJ databases">
        <title>The Genome Sequence of Aphanomyces invadans NJM9701.</title>
        <authorList>
            <consortium name="The Broad Institute Genomics Platform"/>
            <person name="Russ C."/>
            <person name="Tyler B."/>
            <person name="van West P."/>
            <person name="Dieguez-Uribeondo J."/>
            <person name="Young S.K."/>
            <person name="Zeng Q."/>
            <person name="Gargeya S."/>
            <person name="Fitzgerald M."/>
            <person name="Abouelleil A."/>
            <person name="Alvarado L."/>
            <person name="Chapman S.B."/>
            <person name="Gainer-Dewar J."/>
            <person name="Goldberg J."/>
            <person name="Griggs A."/>
            <person name="Gujja S."/>
            <person name="Hansen M."/>
            <person name="Howarth C."/>
            <person name="Imamovic A."/>
            <person name="Ireland A."/>
            <person name="Larimer J."/>
            <person name="McCowan C."/>
            <person name="Murphy C."/>
            <person name="Pearson M."/>
            <person name="Poon T.W."/>
            <person name="Priest M."/>
            <person name="Roberts A."/>
            <person name="Saif S."/>
            <person name="Shea T."/>
            <person name="Sykes S."/>
            <person name="Wortman J."/>
            <person name="Nusbaum C."/>
            <person name="Birren B."/>
        </authorList>
    </citation>
    <scope>NUCLEOTIDE SEQUENCE [LARGE SCALE GENOMIC DNA]</scope>
    <source>
        <strain evidence="20">NJM9701</strain>
    </source>
</reference>
<evidence type="ECO:0000256" key="9">
    <source>
        <dbReference type="ARBA" id="ARBA00022825"/>
    </source>
</evidence>
<dbReference type="GO" id="GO:0000703">
    <property type="term" value="F:oxidized pyrimidine nucleobase lesion DNA N-glycosylase activity"/>
    <property type="evidence" value="ECO:0007669"/>
    <property type="project" value="UniProtKB-UniRule"/>
</dbReference>
<keyword evidence="8 16" id="KW-0378">Hydrolase</keyword>
<gene>
    <name evidence="16" type="primary">NTH1</name>
    <name evidence="20" type="ORF">H310_00962</name>
</gene>
<keyword evidence="7 16" id="KW-0227">DNA damage</keyword>
<dbReference type="PANTHER" id="PTHR43286">
    <property type="entry name" value="ENDONUCLEASE III-LIKE PROTEIN 1"/>
    <property type="match status" value="1"/>
</dbReference>
<evidence type="ECO:0000256" key="7">
    <source>
        <dbReference type="ARBA" id="ARBA00022763"/>
    </source>
</evidence>
<dbReference type="EC" id="4.2.99.18" evidence="16"/>
<proteinExistence type="inferred from homology"/>
<dbReference type="InterPro" id="IPR009003">
    <property type="entry name" value="Peptidase_S1_PA"/>
</dbReference>
<keyword evidence="12" id="KW-0843">Virulence</keyword>
<dbReference type="GO" id="GO:0140078">
    <property type="term" value="F:class I DNA-(apurinic or apyrimidinic site) endonuclease activity"/>
    <property type="evidence" value="ECO:0007669"/>
    <property type="project" value="UniProtKB-EC"/>
</dbReference>
<dbReference type="PANTHER" id="PTHR43286:SF1">
    <property type="entry name" value="ENDONUCLEASE III-LIKE PROTEIN 1"/>
    <property type="match status" value="1"/>
</dbReference>
<dbReference type="GO" id="GO:0006508">
    <property type="term" value="P:proteolysis"/>
    <property type="evidence" value="ECO:0007669"/>
    <property type="project" value="UniProtKB-KW"/>
</dbReference>
<keyword evidence="9 17" id="KW-0720">Serine protease</keyword>
<dbReference type="InterPro" id="IPR023170">
    <property type="entry name" value="HhH_base_excis_C"/>
</dbReference>
<keyword evidence="16" id="KW-0496">Mitochondrion</keyword>
<dbReference type="GO" id="GO:0046872">
    <property type="term" value="F:metal ion binding"/>
    <property type="evidence" value="ECO:0007669"/>
    <property type="project" value="UniProtKB-KW"/>
</dbReference>
<keyword evidence="6" id="KW-0732">Signal</keyword>
<evidence type="ECO:0000256" key="11">
    <source>
        <dbReference type="ARBA" id="ARBA00023014"/>
    </source>
</evidence>
<dbReference type="Gene3D" id="1.10.340.30">
    <property type="entry name" value="Hypothetical protein, domain 2"/>
    <property type="match status" value="1"/>
</dbReference>
<dbReference type="InterPro" id="IPR003265">
    <property type="entry name" value="HhH-GPD_domain"/>
</dbReference>
<keyword evidence="16" id="KW-0539">Nucleus</keyword>
<dbReference type="InterPro" id="IPR030841">
    <property type="entry name" value="NTH1"/>
</dbReference>
<dbReference type="Pfam" id="PF00730">
    <property type="entry name" value="HhH-GPD"/>
    <property type="match status" value="1"/>
</dbReference>
<keyword evidence="5" id="KW-0479">Metal-binding</keyword>
<dbReference type="HAMAP" id="MF_03183">
    <property type="entry name" value="Endonuclease_III_Nth"/>
    <property type="match status" value="1"/>
</dbReference>
<sequence length="1060" mass="113588">MQPVLATRPFPLRVGCNGTFPYVFPVATAPTIVLSFPVDDTAAEFISFNISSLHLPPNDFLRIRVPTASPTAAPSTYTYRGQYRDGLLTTPVFSSHVVLELISFGSTNSNCNYGFDIIEYRYAATPPTKESSCDSINTAASPACDQRPTSPYWRGAKAIVRLLVNSAIGSRWCTGWLVGCENHVLTNAHCIGSAADAAATIFDVQAFGRCNENCARGGACSTGKVVVGATFIAGSHEFDYALVQLNTATNYSAGNFLRLQASFVIGSPVYIPQHPLGGGMVVAIKAAGGLFGLLHTSTYASADCGLDGMLGYKLNTSPGSSGAPIISTTTNGVVGIHSCGGCAVGVGASFNGGIPAPWIIQDLARQNALPSCSVASAAPIDPIIPYETSRGTLFASARGISLDVYMLVVATDGAIAVDIQSFETVGSFPPPGGSNRWQAFKDVDGNCDASYFASNVFVVDGTTGAIVANNDMSVRGNGRADGSISDFDAFTNLYIFPGTYYIVVGTTDTSDVDARAAVVAFRQGRPAYAAGVLFECGLPTASYGHYTLTLRTNMDADSITSFVSPNSSLPSACSTGALDQERHPLRFPSKCPYHARPPLTLQYMVDGTIHQRNGSVSLDQVPFEVVETAHIAIEIVSYQIFDDGTPMANGYDDAGICGRSFIDAVAFVFEDSTQGGLRLLDTEKLVASSDDKPPGVRPPTSRSSRDPYLDLHLPKGKYVLVVGQFPLQLHETVRSFTSVKDGFSPWREGKPSETGNYHVMFLTESPGVLLPPAGPPSVTPHDPPVHVTPDIITTKVKRPRLDTGGRAILDYSLSVDSRLAALHQLREFRQDGSAPVDKFGTDQVVDSRAPPKSQRLHALLGAMLSTQTKDEITAAAMRRLHNATKPDGGLSISSLQKLPLDKLADLLAPVGFYTKKAAHIKIIVDMLHAKYEDDVPSSLTELTNLPGIGPKVARLTLLVAWGIVDGIIVDTHVQRIAKRLGWTRLRTNSTTNSETTRRDLEEWVPRHLWRNMSKMMIGFGQLTCTAVRPKCDKCPLTASCQLQMEQRPLGKAATVEEHTN</sequence>
<dbReference type="eggNOG" id="KOG1921">
    <property type="taxonomic scope" value="Eukaryota"/>
</dbReference>
<keyword evidence="13 16" id="KW-0234">DNA repair</keyword>
<keyword evidence="15 16" id="KW-0326">Glycosidase</keyword>
<dbReference type="GO" id="GO:0006289">
    <property type="term" value="P:nucleotide-excision repair"/>
    <property type="evidence" value="ECO:0007669"/>
    <property type="project" value="TreeGrafter"/>
</dbReference>
<dbReference type="PRINTS" id="PR00839">
    <property type="entry name" value="V8PROTEASE"/>
</dbReference>
<dbReference type="EMBL" id="KI913953">
    <property type="protein sequence ID" value="ETW08364.1"/>
    <property type="molecule type" value="Genomic_DNA"/>
</dbReference>
<keyword evidence="11" id="KW-0411">Iron-sulfur</keyword>
<evidence type="ECO:0000256" key="12">
    <source>
        <dbReference type="ARBA" id="ARBA00023026"/>
    </source>
</evidence>
<name>A0A024UPY8_9STRA</name>
<dbReference type="SMART" id="SM00478">
    <property type="entry name" value="ENDO3c"/>
    <property type="match status" value="1"/>
</dbReference>
<evidence type="ECO:0000256" key="5">
    <source>
        <dbReference type="ARBA" id="ARBA00022723"/>
    </source>
</evidence>
<comment type="cofactor">
    <cofactor evidence="1">
        <name>[4Fe-4S] cluster</name>
        <dbReference type="ChEBI" id="CHEBI:49883"/>
    </cofactor>
</comment>
<evidence type="ECO:0000256" key="18">
    <source>
        <dbReference type="SAM" id="MobiDB-lite"/>
    </source>
</evidence>
<evidence type="ECO:0000256" key="14">
    <source>
        <dbReference type="ARBA" id="ARBA00023239"/>
    </source>
</evidence>
<accession>A0A024UPY8</accession>
<dbReference type="InterPro" id="IPR004035">
    <property type="entry name" value="Endouclease-III_FeS-bd_BS"/>
</dbReference>
<comment type="subcellular location">
    <subcellularLocation>
        <location evidence="16">Nucleus</location>
    </subcellularLocation>
    <subcellularLocation>
        <location evidence="16">Mitochondrion</location>
    </subcellularLocation>
</comment>
<evidence type="ECO:0000256" key="10">
    <source>
        <dbReference type="ARBA" id="ARBA00023004"/>
    </source>
</evidence>
<feature type="region of interest" description="Disordered" evidence="18">
    <location>
        <begin position="688"/>
        <end position="708"/>
    </location>
</feature>
<dbReference type="CDD" id="cd00056">
    <property type="entry name" value="ENDO3c"/>
    <property type="match status" value="1"/>
</dbReference>
<evidence type="ECO:0000256" key="1">
    <source>
        <dbReference type="ARBA" id="ARBA00001966"/>
    </source>
</evidence>
<dbReference type="AlphaFoldDB" id="A0A024UPY8"/>
<dbReference type="GO" id="GO:0006285">
    <property type="term" value="P:base-excision repair, AP site formation"/>
    <property type="evidence" value="ECO:0007669"/>
    <property type="project" value="UniProtKB-UniRule"/>
</dbReference>
<dbReference type="PROSITE" id="PS00764">
    <property type="entry name" value="ENDONUCLEASE_III_1"/>
    <property type="match status" value="1"/>
</dbReference>
<evidence type="ECO:0000256" key="16">
    <source>
        <dbReference type="HAMAP-Rule" id="MF_03183"/>
    </source>
</evidence>